<dbReference type="CDD" id="cd00614">
    <property type="entry name" value="CGS_like"/>
    <property type="match status" value="1"/>
</dbReference>
<dbReference type="InterPro" id="IPR054542">
    <property type="entry name" value="Cys_met_metab_PP"/>
</dbReference>
<dbReference type="PANTHER" id="PTHR11808">
    <property type="entry name" value="TRANS-SULFURATION ENZYME FAMILY MEMBER"/>
    <property type="match status" value="1"/>
</dbReference>
<dbReference type="GO" id="GO:0030170">
    <property type="term" value="F:pyridoxal phosphate binding"/>
    <property type="evidence" value="ECO:0007669"/>
    <property type="project" value="InterPro"/>
</dbReference>
<dbReference type="InterPro" id="IPR000277">
    <property type="entry name" value="Cys/Met-Metab_PyrdxlP-dep_enz"/>
</dbReference>
<evidence type="ECO:0000313" key="6">
    <source>
        <dbReference type="Proteomes" id="UP000426027"/>
    </source>
</evidence>
<dbReference type="PROSITE" id="PS00868">
    <property type="entry name" value="CYS_MET_METAB_PP"/>
    <property type="match status" value="1"/>
</dbReference>
<dbReference type="FunFam" id="3.40.640.10:FF:000046">
    <property type="entry name" value="Cystathionine gamma-lyase"/>
    <property type="match status" value="1"/>
</dbReference>
<dbReference type="InterPro" id="IPR015422">
    <property type="entry name" value="PyrdxlP-dep_Trfase_small"/>
</dbReference>
<keyword evidence="2 3" id="KW-0663">Pyridoxal phosphate</keyword>
<dbReference type="GO" id="GO:0005737">
    <property type="term" value="C:cytoplasm"/>
    <property type="evidence" value="ECO:0007669"/>
    <property type="project" value="TreeGrafter"/>
</dbReference>
<keyword evidence="6" id="KW-1185">Reference proteome</keyword>
<comment type="similarity">
    <text evidence="4">Belongs to the trans-sulfuration enzymes family.</text>
</comment>
<dbReference type="PIRSF" id="PIRSF001434">
    <property type="entry name" value="CGS"/>
    <property type="match status" value="1"/>
</dbReference>
<dbReference type="GO" id="GO:0009086">
    <property type="term" value="P:methionine biosynthetic process"/>
    <property type="evidence" value="ECO:0007669"/>
    <property type="project" value="UniProtKB-ARBA"/>
</dbReference>
<feature type="modified residue" description="N6-(pyridoxal phosphate)lysine" evidence="3">
    <location>
        <position position="224"/>
    </location>
</feature>
<evidence type="ECO:0000313" key="5">
    <source>
        <dbReference type="EMBL" id="QGW27413.1"/>
    </source>
</evidence>
<dbReference type="InterPro" id="IPR015424">
    <property type="entry name" value="PyrdxlP-dep_Trfase"/>
</dbReference>
<dbReference type="Proteomes" id="UP000426027">
    <property type="component" value="Chromosome"/>
</dbReference>
<dbReference type="PANTHER" id="PTHR11808:SF80">
    <property type="entry name" value="CYSTATHIONINE GAMMA-LYASE"/>
    <property type="match status" value="1"/>
</dbReference>
<evidence type="ECO:0000256" key="2">
    <source>
        <dbReference type="ARBA" id="ARBA00022898"/>
    </source>
</evidence>
<dbReference type="FunFam" id="3.90.1150.10:FF:000033">
    <property type="entry name" value="Cystathionine gamma-synthase"/>
    <property type="match status" value="1"/>
</dbReference>
<dbReference type="Gene3D" id="3.40.640.10">
    <property type="entry name" value="Type I PLP-dependent aspartate aminotransferase-like (Major domain)"/>
    <property type="match status" value="1"/>
</dbReference>
<name>A0A6I6G7F0_9BACT</name>
<dbReference type="RefSeq" id="WP_157477167.1">
    <property type="nucleotide sequence ID" value="NZ_CP046566.1"/>
</dbReference>
<sequence length="409" mass="45311">MADKNFPLSGWSSAAIHAGHEQDPNSSHITPIYATSTFVFDTAEEGMERFASLDKEKVYSRWGNPTFKECEQKIAALEAFGLSDENGQPLELKALLHASGQAAMATLFFSTLKAGDKVLSHHSLYGGTYELLHKVLANSGIEPIIEDLHDLEKAEEWLQKDDSIKLIHIETPANPTIRCVDIEALTQIAKRYGKLVSVDNTFATPYLQQPFAYGVDFVFHSTTKFLNGHGSAIGGVLIGKDIHFMKTTAWKWHALLGGNANPFDAYLLTQGIKTLELRMERHCHNAMEVAQFLDGHPNIEHVNYTGLHQHPDYYISAKQMRHPGPMMSFELKGGLEAGKQFINRLKMCTRAVSLGTVDTLLSHPASMSHAGLSRENRLLFGITDGLIRMSVGIENVQDIIADLDQALRG</sequence>
<comment type="cofactor">
    <cofactor evidence="1 4">
        <name>pyridoxal 5'-phosphate</name>
        <dbReference type="ChEBI" id="CHEBI:597326"/>
    </cofactor>
</comment>
<keyword evidence="5" id="KW-0032">Aminotransferase</keyword>
<dbReference type="Pfam" id="PF01053">
    <property type="entry name" value="Cys_Met_Meta_PP"/>
    <property type="match status" value="1"/>
</dbReference>
<accession>A0A6I6G7F0</accession>
<dbReference type="GO" id="GO:0019346">
    <property type="term" value="P:transsulfuration"/>
    <property type="evidence" value="ECO:0007669"/>
    <property type="project" value="InterPro"/>
</dbReference>
<dbReference type="GO" id="GO:0008483">
    <property type="term" value="F:transaminase activity"/>
    <property type="evidence" value="ECO:0007669"/>
    <property type="project" value="UniProtKB-KW"/>
</dbReference>
<organism evidence="5 6">
    <name type="scientific">Phnomibacter ginsenosidimutans</name>
    <dbReference type="NCBI Taxonomy" id="2676868"/>
    <lineage>
        <taxon>Bacteria</taxon>
        <taxon>Pseudomonadati</taxon>
        <taxon>Bacteroidota</taxon>
        <taxon>Chitinophagia</taxon>
        <taxon>Chitinophagales</taxon>
        <taxon>Chitinophagaceae</taxon>
        <taxon>Phnomibacter</taxon>
    </lineage>
</organism>
<gene>
    <name evidence="5" type="ORF">GLV81_04250</name>
</gene>
<dbReference type="SUPFAM" id="SSF53383">
    <property type="entry name" value="PLP-dependent transferases"/>
    <property type="match status" value="1"/>
</dbReference>
<evidence type="ECO:0000256" key="1">
    <source>
        <dbReference type="ARBA" id="ARBA00001933"/>
    </source>
</evidence>
<proteinExistence type="inferred from homology"/>
<evidence type="ECO:0000256" key="3">
    <source>
        <dbReference type="PIRSR" id="PIRSR001434-2"/>
    </source>
</evidence>
<dbReference type="GO" id="GO:0016846">
    <property type="term" value="F:carbon-sulfur lyase activity"/>
    <property type="evidence" value="ECO:0007669"/>
    <property type="project" value="TreeGrafter"/>
</dbReference>
<dbReference type="EMBL" id="CP046566">
    <property type="protein sequence ID" value="QGW27413.1"/>
    <property type="molecule type" value="Genomic_DNA"/>
</dbReference>
<keyword evidence="5" id="KW-0808">Transferase</keyword>
<evidence type="ECO:0000256" key="4">
    <source>
        <dbReference type="RuleBase" id="RU362118"/>
    </source>
</evidence>
<dbReference type="AlphaFoldDB" id="A0A6I6G7F0"/>
<dbReference type="Gene3D" id="3.90.1150.10">
    <property type="entry name" value="Aspartate Aminotransferase, domain 1"/>
    <property type="match status" value="1"/>
</dbReference>
<dbReference type="KEGG" id="fls:GLV81_04250"/>
<reference evidence="5 6" key="1">
    <citation type="submission" date="2019-11" db="EMBL/GenBank/DDBJ databases">
        <authorList>
            <person name="Im W.T."/>
        </authorList>
    </citation>
    <scope>NUCLEOTIDE SEQUENCE [LARGE SCALE GENOMIC DNA]</scope>
    <source>
        <strain evidence="5 6">SB-02</strain>
    </source>
</reference>
<dbReference type="InterPro" id="IPR015421">
    <property type="entry name" value="PyrdxlP-dep_Trfase_major"/>
</dbReference>
<protein>
    <submittedName>
        <fullName evidence="5">Aminotransferase class I/II-fold pyridoxal phosphate-dependent enzyme</fullName>
    </submittedName>
</protein>